<evidence type="ECO:0000256" key="1">
    <source>
        <dbReference type="ARBA" id="ARBA00007277"/>
    </source>
</evidence>
<comment type="catalytic activity">
    <reaction evidence="6">
        <text>a sn-glycero-3-phosphodiester + H2O = an alcohol + sn-glycerol 3-phosphate + H(+)</text>
        <dbReference type="Rhea" id="RHEA:12969"/>
        <dbReference type="ChEBI" id="CHEBI:15377"/>
        <dbReference type="ChEBI" id="CHEBI:15378"/>
        <dbReference type="ChEBI" id="CHEBI:30879"/>
        <dbReference type="ChEBI" id="CHEBI:57597"/>
        <dbReference type="ChEBI" id="CHEBI:83408"/>
        <dbReference type="EC" id="3.1.4.46"/>
    </reaction>
</comment>
<dbReference type="PANTHER" id="PTHR43620">
    <property type="entry name" value="GLYCEROPHOSPHORYL DIESTER PHOSPHODIESTERASE"/>
    <property type="match status" value="1"/>
</dbReference>
<sequence length="363" mass="40500">MRSKAHFSLHAVLLLLLLCTALAASAAPPANAPAHGRHDGPGKHHGKHPGQERGMKDDKIVIAHRGASGYLPEHTLPAYAMAYALGADYVEPDLVMTADEQLICLHDIHLESTTDVEQQFPDRARADGRWYAADFTLDEIQQLNVTERTNPDGTRVFPGRFKADAKGFKVPTFVSMVELVQSLNRETGRDVGIYPETKDPVFHDNEGLPIERVLLDTLAEYDYAGRDARVYIQSFGFENLREMREAMGSDLPMIQLIGGGEAFDDLVTPAGLDEIATYADGIGPDKNRIADTDGALVTLAHQRGLKVHPYTFRADQLPDGTRRLEDELRRYYYRYDVDGLFTDFTDIAVGVVHPERRVRLYPK</sequence>
<proteinExistence type="inferred from homology"/>
<dbReference type="PROSITE" id="PS51704">
    <property type="entry name" value="GP_PDE"/>
    <property type="match status" value="1"/>
</dbReference>
<organism evidence="10 11">
    <name type="scientific">Salinisphaera dokdonensis CL-ES53</name>
    <dbReference type="NCBI Taxonomy" id="1304272"/>
    <lineage>
        <taxon>Bacteria</taxon>
        <taxon>Pseudomonadati</taxon>
        <taxon>Pseudomonadota</taxon>
        <taxon>Gammaproteobacteria</taxon>
        <taxon>Salinisphaerales</taxon>
        <taxon>Salinisphaeraceae</taxon>
        <taxon>Salinisphaera</taxon>
    </lineage>
</organism>
<evidence type="ECO:0000256" key="2">
    <source>
        <dbReference type="ARBA" id="ARBA00012247"/>
    </source>
</evidence>
<dbReference type="PANTHER" id="PTHR43620:SF7">
    <property type="entry name" value="GLYCEROPHOSPHODIESTER PHOSPHODIESTERASE GDPD5-RELATED"/>
    <property type="match status" value="1"/>
</dbReference>
<evidence type="ECO:0000256" key="3">
    <source>
        <dbReference type="ARBA" id="ARBA00022729"/>
    </source>
</evidence>
<feature type="domain" description="GP-PDE" evidence="9">
    <location>
        <begin position="59"/>
        <end position="352"/>
    </location>
</feature>
<evidence type="ECO:0000256" key="7">
    <source>
        <dbReference type="SAM" id="MobiDB-lite"/>
    </source>
</evidence>
<feature type="chain" id="PRO_5047065015" description="glycerophosphodiester phosphodiesterase" evidence="8">
    <location>
        <begin position="27"/>
        <end position="363"/>
    </location>
</feature>
<reference evidence="10 11" key="1">
    <citation type="submission" date="2013-03" db="EMBL/GenBank/DDBJ databases">
        <title>Salinisphaera dokdonensis CL-ES53 Genome Sequencing.</title>
        <authorList>
            <person name="Li C."/>
            <person name="Lai Q."/>
            <person name="Shao Z."/>
        </authorList>
    </citation>
    <scope>NUCLEOTIDE SEQUENCE [LARGE SCALE GENOMIC DNA]</scope>
    <source>
        <strain evidence="10 11">CL-ES53</strain>
    </source>
</reference>
<evidence type="ECO:0000256" key="8">
    <source>
        <dbReference type="SAM" id="SignalP"/>
    </source>
</evidence>
<dbReference type="Gene3D" id="3.20.20.190">
    <property type="entry name" value="Phosphatidylinositol (PI) phosphodiesterase"/>
    <property type="match status" value="1"/>
</dbReference>
<evidence type="ECO:0000313" key="10">
    <source>
        <dbReference type="EMBL" id="MES1929297.1"/>
    </source>
</evidence>
<feature type="region of interest" description="Disordered" evidence="7">
    <location>
        <begin position="29"/>
        <end position="53"/>
    </location>
</feature>
<dbReference type="InterPro" id="IPR030395">
    <property type="entry name" value="GP_PDE_dom"/>
</dbReference>
<keyword evidence="3 8" id="KW-0732">Signal</keyword>
<dbReference type="EMBL" id="APND01000002">
    <property type="protein sequence ID" value="MES1929297.1"/>
    <property type="molecule type" value="Genomic_DNA"/>
</dbReference>
<dbReference type="Pfam" id="PF03009">
    <property type="entry name" value="GDPD"/>
    <property type="match status" value="1"/>
</dbReference>
<evidence type="ECO:0000256" key="4">
    <source>
        <dbReference type="ARBA" id="ARBA00022798"/>
    </source>
</evidence>
<evidence type="ECO:0000313" key="11">
    <source>
        <dbReference type="Proteomes" id="UP001460888"/>
    </source>
</evidence>
<dbReference type="RefSeq" id="WP_353110789.1">
    <property type="nucleotide sequence ID" value="NZ_APND01000002.1"/>
</dbReference>
<evidence type="ECO:0000256" key="6">
    <source>
        <dbReference type="ARBA" id="ARBA00047512"/>
    </source>
</evidence>
<name>A0ABV2B093_9GAMM</name>
<keyword evidence="4" id="KW-0319">Glycerol metabolism</keyword>
<accession>A0ABV2B093</accession>
<evidence type="ECO:0000256" key="5">
    <source>
        <dbReference type="ARBA" id="ARBA00022801"/>
    </source>
</evidence>
<comment type="caution">
    <text evidence="10">The sequence shown here is derived from an EMBL/GenBank/DDBJ whole genome shotgun (WGS) entry which is preliminary data.</text>
</comment>
<dbReference type="CDD" id="cd08559">
    <property type="entry name" value="GDPD_periplasmic_GlpQ_like"/>
    <property type="match status" value="1"/>
</dbReference>
<keyword evidence="11" id="KW-1185">Reference proteome</keyword>
<protein>
    <recommendedName>
        <fullName evidence="2">glycerophosphodiester phosphodiesterase</fullName>
        <ecNumber evidence="2">3.1.4.46</ecNumber>
    </recommendedName>
</protein>
<dbReference type="NCBIfam" id="NF008354">
    <property type="entry name" value="PRK11143.1"/>
    <property type="match status" value="1"/>
</dbReference>
<feature type="signal peptide" evidence="8">
    <location>
        <begin position="1"/>
        <end position="26"/>
    </location>
</feature>
<dbReference type="EC" id="3.1.4.46" evidence="2"/>
<gene>
    <name evidence="10" type="ORF">SADO_08572</name>
</gene>
<dbReference type="Proteomes" id="UP001460888">
    <property type="component" value="Unassembled WGS sequence"/>
</dbReference>
<dbReference type="SUPFAM" id="SSF51695">
    <property type="entry name" value="PLC-like phosphodiesterases"/>
    <property type="match status" value="1"/>
</dbReference>
<comment type="similarity">
    <text evidence="1">Belongs to the glycerophosphoryl diester phosphodiesterase family.</text>
</comment>
<dbReference type="InterPro" id="IPR017946">
    <property type="entry name" value="PLC-like_Pdiesterase_TIM-brl"/>
</dbReference>
<keyword evidence="5" id="KW-0378">Hydrolase</keyword>
<evidence type="ECO:0000259" key="9">
    <source>
        <dbReference type="PROSITE" id="PS51704"/>
    </source>
</evidence>